<evidence type="ECO:0000313" key="3">
    <source>
        <dbReference type="Proteomes" id="UP000023152"/>
    </source>
</evidence>
<name>X6M6H0_RETFI</name>
<feature type="region of interest" description="Disordered" evidence="1">
    <location>
        <begin position="101"/>
        <end position="132"/>
    </location>
</feature>
<proteinExistence type="predicted"/>
<feature type="non-terminal residue" evidence="2">
    <location>
        <position position="1"/>
    </location>
</feature>
<feature type="non-terminal residue" evidence="2">
    <location>
        <position position="191"/>
    </location>
</feature>
<organism evidence="2 3">
    <name type="scientific">Reticulomyxa filosa</name>
    <dbReference type="NCBI Taxonomy" id="46433"/>
    <lineage>
        <taxon>Eukaryota</taxon>
        <taxon>Sar</taxon>
        <taxon>Rhizaria</taxon>
        <taxon>Retaria</taxon>
        <taxon>Foraminifera</taxon>
        <taxon>Monothalamids</taxon>
        <taxon>Reticulomyxidae</taxon>
        <taxon>Reticulomyxa</taxon>
    </lineage>
</organism>
<comment type="caution">
    <text evidence="2">The sequence shown here is derived from an EMBL/GenBank/DDBJ whole genome shotgun (WGS) entry which is preliminary data.</text>
</comment>
<dbReference type="AlphaFoldDB" id="X6M6H0"/>
<protein>
    <submittedName>
        <fullName evidence="2">Uncharacterized protein</fullName>
    </submittedName>
</protein>
<feature type="compositionally biased region" description="Acidic residues" evidence="1">
    <location>
        <begin position="54"/>
        <end position="64"/>
    </location>
</feature>
<keyword evidence="3" id="KW-1185">Reference proteome</keyword>
<dbReference type="EMBL" id="ASPP01024226">
    <property type="protein sequence ID" value="ETO09231.1"/>
    <property type="molecule type" value="Genomic_DNA"/>
</dbReference>
<gene>
    <name evidence="2" type="ORF">RFI_28156</name>
</gene>
<dbReference type="Proteomes" id="UP000023152">
    <property type="component" value="Unassembled WGS sequence"/>
</dbReference>
<feature type="region of interest" description="Disordered" evidence="1">
    <location>
        <begin position="1"/>
        <end position="64"/>
    </location>
</feature>
<feature type="compositionally biased region" description="Basic and acidic residues" evidence="1">
    <location>
        <begin position="1"/>
        <end position="18"/>
    </location>
</feature>
<reference evidence="2 3" key="1">
    <citation type="journal article" date="2013" name="Curr. Biol.">
        <title>The Genome of the Foraminiferan Reticulomyxa filosa.</title>
        <authorList>
            <person name="Glockner G."/>
            <person name="Hulsmann N."/>
            <person name="Schleicher M."/>
            <person name="Noegel A.A."/>
            <person name="Eichinger L."/>
            <person name="Gallinger C."/>
            <person name="Pawlowski J."/>
            <person name="Sierra R."/>
            <person name="Euteneuer U."/>
            <person name="Pillet L."/>
            <person name="Moustafa A."/>
            <person name="Platzer M."/>
            <person name="Groth M."/>
            <person name="Szafranski K."/>
            <person name="Schliwa M."/>
        </authorList>
    </citation>
    <scope>NUCLEOTIDE SEQUENCE [LARGE SCALE GENOMIC DNA]</scope>
</reference>
<evidence type="ECO:0000313" key="2">
    <source>
        <dbReference type="EMBL" id="ETO09231.1"/>
    </source>
</evidence>
<evidence type="ECO:0000256" key="1">
    <source>
        <dbReference type="SAM" id="MobiDB-lite"/>
    </source>
</evidence>
<sequence length="191" mass="21376">QATDKETSDDDNGKYRIVEEDDDENRDGNEKEVTPQVPNTIVAKPDSDAFITQTEDDNDNDNDNSVEIKQMIQIRTKECLVSDDGGTEVIGALPGMETAFDENSQSKKHYSGLPCLANPRNPKSKSEKRSEITTEEQLVLLLQSLSVEELKERFDRHCPPQSQMLSDVALDCFLKQLLTEALAKPFLLPCS</sequence>
<accession>X6M6H0</accession>